<comment type="similarity">
    <text evidence="7">Belongs to the SMC family.</text>
</comment>
<keyword evidence="4 7" id="KW-0067">ATP-binding</keyword>
<dbReference type="InterPro" id="IPR011890">
    <property type="entry name" value="SMC_prok"/>
</dbReference>
<dbReference type="NCBIfam" id="TIGR02168">
    <property type="entry name" value="SMC_prok_B"/>
    <property type="match status" value="1"/>
</dbReference>
<keyword evidence="2 7" id="KW-0963">Cytoplasm</keyword>
<organism evidence="9 10">
    <name type="scientific">Streptococcus hyointestinalis</name>
    <dbReference type="NCBI Taxonomy" id="1337"/>
    <lineage>
        <taxon>Bacteria</taxon>
        <taxon>Bacillati</taxon>
        <taxon>Bacillota</taxon>
        <taxon>Bacilli</taxon>
        <taxon>Lactobacillales</taxon>
        <taxon>Streptococcaceae</taxon>
        <taxon>Streptococcus</taxon>
    </lineage>
</organism>
<evidence type="ECO:0000256" key="1">
    <source>
        <dbReference type="ARBA" id="ARBA00004496"/>
    </source>
</evidence>
<dbReference type="InterPro" id="IPR003395">
    <property type="entry name" value="RecF/RecN/SMC_N"/>
</dbReference>
<evidence type="ECO:0000256" key="7">
    <source>
        <dbReference type="HAMAP-Rule" id="MF_01894"/>
    </source>
</evidence>
<sequence length="1178" mass="133556">MFLKEIELQGFKSFADKTKIEFDRGVTAIVGPNGSGKSNITESLRWALGESSAKSLRGGKMPDVIFAGTQSRKALNYAYVAVTLDNSDQFIEQASELIRVERRIFRNGDSEYLIDGRKVRLRDVHELFMDTGLGRDSFSIISQGRVEEIFNSKPQERRAIFEEAAGVLKYKTRKKETQTKLNQTQDNLDRLEDIIYELDTQVTPLKKQAETAQCFLELDGERKVLDLAILVEDIKEQKLALSTHKEELAAVKESLSAYYDKRQKLEDKSQNLKDRRRKLSDKSLTKQKELLDVTQLSADLERQIEVTQLASDQSTQKAAQLTEQAKKLEETIEQTKTALNEKSASLASLKAKLEQERSSIARLETDLEQYRHNPDQLIEQLREQFVDVMQKEAELSNQKTALKAQKSSQEQQSAFRQEEIQQLAQELSKLKKEEANQQALLEDASQSVKELLEQYQEKATALESAEATYRTQQDQLFKQLDDIKSKKAKKASLESIYKNHSHFYAGVKAVLQEKSLTGIIGAVSEHISFSPRYQTALEIALGASSQHIIVEDENAAKQAIAFLKQNRRGRATFLPLTTISSRQLASHQLETLETSQGFLGIASQLVSYEPKLSHIMSNLLGLTAIFDSIEHANQAAKRLSYRVRIVTLDGTEIRAGGSFSGGANRGNNTTFIKQELDQVEKELKTLEEKQIAHEKEVASLKEKLESEREKLALIKEEGNQKRLEEQAAQLSYKQVTERLSDVEETYQTLKGHVENESEPAFDTLWQELEEELSELAQKKSALSQQIEQLKTDKDSFDTGVARLSEQLSQAKLQERELLSEMKFEKANQSRLKADLETYQTELTSLTAALSQQDQADDSLLPRLKAQLEQAREHKSSLEQEQISLRFELEDLEAQIEETNQALAKESQQNEQFIRKQAQIEAMIETIEKQLRQFARRLSEEYQYTLEDAKEKAHALENLELAREQLRTLQRQIKDLGPVNLDAIEQFEEVSQRLDFLNTQKEDLVDAKNLLLTTISDMDEEVKQRFKLTFEAIRESFKQTFTQMFGGGSADLMLTSEDLLEAGIEISVQPPGKKIQSLNLMSGGEKALSALALLFAIIRVKTIPFVILDEVEAALDEANVKRFGDYLNRFDQSSQFIVVTHRKGTMAAADSIYGVTMQESGVSRIVSVKLKDAENLTTA</sequence>
<dbReference type="GO" id="GO:0030261">
    <property type="term" value="P:chromosome condensation"/>
    <property type="evidence" value="ECO:0007669"/>
    <property type="project" value="InterPro"/>
</dbReference>
<dbReference type="Gene3D" id="3.30.70.1620">
    <property type="match status" value="1"/>
</dbReference>
<dbReference type="PIRSF" id="PIRSF005719">
    <property type="entry name" value="SMC"/>
    <property type="match status" value="1"/>
</dbReference>
<dbReference type="InterPro" id="IPR024704">
    <property type="entry name" value="SMC"/>
</dbReference>
<dbReference type="Proteomes" id="UP000254924">
    <property type="component" value="Unassembled WGS sequence"/>
</dbReference>
<dbReference type="GO" id="GO:0006260">
    <property type="term" value="P:DNA replication"/>
    <property type="evidence" value="ECO:0007669"/>
    <property type="project" value="UniProtKB-UniRule"/>
</dbReference>
<dbReference type="AlphaFoldDB" id="A0A380K6F8"/>
<evidence type="ECO:0000259" key="8">
    <source>
        <dbReference type="SMART" id="SM00968"/>
    </source>
</evidence>
<comment type="subcellular location">
    <subcellularLocation>
        <location evidence="1 7">Cytoplasm</location>
    </subcellularLocation>
</comment>
<dbReference type="SUPFAM" id="SSF52540">
    <property type="entry name" value="P-loop containing nucleoside triphosphate hydrolases"/>
    <property type="match status" value="1"/>
</dbReference>
<dbReference type="CDD" id="cd03278">
    <property type="entry name" value="ABC_SMC_barmotin"/>
    <property type="match status" value="1"/>
</dbReference>
<dbReference type="GO" id="GO:0005694">
    <property type="term" value="C:chromosome"/>
    <property type="evidence" value="ECO:0007669"/>
    <property type="project" value="InterPro"/>
</dbReference>
<feature type="coiled-coil region" evidence="7">
    <location>
        <begin position="167"/>
        <end position="201"/>
    </location>
</feature>
<dbReference type="OrthoDB" id="9808768at2"/>
<feature type="binding site" evidence="7">
    <location>
        <begin position="32"/>
        <end position="39"/>
    </location>
    <ligand>
        <name>ATP</name>
        <dbReference type="ChEBI" id="CHEBI:30616"/>
    </ligand>
</feature>
<dbReference type="Pfam" id="PF02463">
    <property type="entry name" value="SMC_N"/>
    <property type="match status" value="1"/>
</dbReference>
<keyword evidence="10" id="KW-1185">Reference proteome</keyword>
<evidence type="ECO:0000256" key="2">
    <source>
        <dbReference type="ARBA" id="ARBA00022490"/>
    </source>
</evidence>
<dbReference type="EMBL" id="UHFN01000007">
    <property type="protein sequence ID" value="SUN60662.1"/>
    <property type="molecule type" value="Genomic_DNA"/>
</dbReference>
<dbReference type="SMART" id="SM00968">
    <property type="entry name" value="SMC_hinge"/>
    <property type="match status" value="1"/>
</dbReference>
<gene>
    <name evidence="7 9" type="primary">smc</name>
    <name evidence="9" type="ORF">NCTC12224_01008</name>
</gene>
<dbReference type="InterPro" id="IPR027417">
    <property type="entry name" value="P-loop_NTPase"/>
</dbReference>
<proteinExistence type="inferred from homology"/>
<keyword evidence="6 7" id="KW-0238">DNA-binding</keyword>
<dbReference type="PANTHER" id="PTHR43977">
    <property type="entry name" value="STRUCTURAL MAINTENANCE OF CHROMOSOMES PROTEIN 3"/>
    <property type="match status" value="1"/>
</dbReference>
<comment type="function">
    <text evidence="7">Required for chromosome condensation and partitioning.</text>
</comment>
<feature type="coiled-coil region" evidence="7">
    <location>
        <begin position="765"/>
        <end position="1006"/>
    </location>
</feature>
<dbReference type="InterPro" id="IPR010935">
    <property type="entry name" value="SMC_hinge"/>
</dbReference>
<dbReference type="InterPro" id="IPR036277">
    <property type="entry name" value="SMC_hinge_sf"/>
</dbReference>
<feature type="coiled-coil region" evidence="7">
    <location>
        <begin position="234"/>
        <end position="282"/>
    </location>
</feature>
<feature type="domain" description="SMC hinge" evidence="8">
    <location>
        <begin position="517"/>
        <end position="636"/>
    </location>
</feature>
<dbReference type="Pfam" id="PF06470">
    <property type="entry name" value="SMC_hinge"/>
    <property type="match status" value="1"/>
</dbReference>
<dbReference type="GO" id="GO:0003677">
    <property type="term" value="F:DNA binding"/>
    <property type="evidence" value="ECO:0007669"/>
    <property type="project" value="UniProtKB-UniRule"/>
</dbReference>
<dbReference type="GO" id="GO:0005737">
    <property type="term" value="C:cytoplasm"/>
    <property type="evidence" value="ECO:0007669"/>
    <property type="project" value="UniProtKB-SubCell"/>
</dbReference>
<keyword evidence="5 7" id="KW-0175">Coiled coil</keyword>
<name>A0A380K6F8_9STRE</name>
<keyword evidence="3 7" id="KW-0547">Nucleotide-binding</keyword>
<evidence type="ECO:0000313" key="9">
    <source>
        <dbReference type="EMBL" id="SUN60662.1"/>
    </source>
</evidence>
<dbReference type="GO" id="GO:0005524">
    <property type="term" value="F:ATP binding"/>
    <property type="evidence" value="ECO:0007669"/>
    <property type="project" value="UniProtKB-UniRule"/>
</dbReference>
<dbReference type="GO" id="GO:0007059">
    <property type="term" value="P:chromosome segregation"/>
    <property type="evidence" value="ECO:0007669"/>
    <property type="project" value="UniProtKB-UniRule"/>
</dbReference>
<dbReference type="SUPFAM" id="SSF75553">
    <property type="entry name" value="Smc hinge domain"/>
    <property type="match status" value="1"/>
</dbReference>
<dbReference type="FunFam" id="3.40.50.300:FF:000984">
    <property type="entry name" value="Chromosome partition protein Smc"/>
    <property type="match status" value="1"/>
</dbReference>
<evidence type="ECO:0000256" key="6">
    <source>
        <dbReference type="ARBA" id="ARBA00023125"/>
    </source>
</evidence>
<dbReference type="GO" id="GO:0007062">
    <property type="term" value="P:sister chromatid cohesion"/>
    <property type="evidence" value="ECO:0007669"/>
    <property type="project" value="InterPro"/>
</dbReference>
<comment type="domain">
    <text evidence="7">Contains large globular domains required for ATP hydrolysis at each terminus and a third globular domain forming a flexible hinge near the middle of the molecule. These domains are separated by coiled-coil structures.</text>
</comment>
<accession>A0A380K6F8</accession>
<dbReference type="Gene3D" id="3.40.50.300">
    <property type="entry name" value="P-loop containing nucleotide triphosphate hydrolases"/>
    <property type="match status" value="2"/>
</dbReference>
<evidence type="ECO:0000256" key="3">
    <source>
        <dbReference type="ARBA" id="ARBA00022741"/>
    </source>
</evidence>
<dbReference type="FunFam" id="3.40.50.300:FF:000901">
    <property type="entry name" value="Chromosome partition protein Smc"/>
    <property type="match status" value="1"/>
</dbReference>
<evidence type="ECO:0000256" key="4">
    <source>
        <dbReference type="ARBA" id="ARBA00022840"/>
    </source>
</evidence>
<dbReference type="GO" id="GO:0016887">
    <property type="term" value="F:ATP hydrolysis activity"/>
    <property type="evidence" value="ECO:0007669"/>
    <property type="project" value="InterPro"/>
</dbReference>
<dbReference type="HAMAP" id="MF_01894">
    <property type="entry name" value="Smc_prok"/>
    <property type="match status" value="1"/>
</dbReference>
<dbReference type="Gene3D" id="1.20.1060.20">
    <property type="match status" value="1"/>
</dbReference>
<evidence type="ECO:0000313" key="10">
    <source>
        <dbReference type="Proteomes" id="UP000254924"/>
    </source>
</evidence>
<evidence type="ECO:0000256" key="5">
    <source>
        <dbReference type="ARBA" id="ARBA00023054"/>
    </source>
</evidence>
<feature type="coiled-coil region" evidence="7">
    <location>
        <begin position="311"/>
        <end position="472"/>
    </location>
</feature>
<feature type="coiled-coil region" evidence="7">
    <location>
        <begin position="669"/>
        <end position="721"/>
    </location>
</feature>
<reference evidence="9 10" key="1">
    <citation type="submission" date="2018-06" db="EMBL/GenBank/DDBJ databases">
        <authorList>
            <consortium name="Pathogen Informatics"/>
            <person name="Doyle S."/>
        </authorList>
    </citation>
    <scope>NUCLEOTIDE SEQUENCE [LARGE SCALE GENOMIC DNA]</scope>
    <source>
        <strain evidence="9 10">NCTC12224</strain>
    </source>
</reference>
<comment type="subunit">
    <text evidence="7">Homodimer.</text>
</comment>
<protein>
    <recommendedName>
        <fullName evidence="7">Chromosome partition protein Smc</fullName>
    </recommendedName>
</protein>